<comment type="caution">
    <text evidence="2">The sequence shown here is derived from an EMBL/GenBank/DDBJ whole genome shotgun (WGS) entry which is preliminary data.</text>
</comment>
<accession>A0A9P7RTE4</accession>
<dbReference type="Proteomes" id="UP001049176">
    <property type="component" value="Chromosome 7"/>
</dbReference>
<feature type="compositionally biased region" description="Basic residues" evidence="1">
    <location>
        <begin position="1"/>
        <end position="13"/>
    </location>
</feature>
<feature type="compositionally biased region" description="Basic and acidic residues" evidence="1">
    <location>
        <begin position="121"/>
        <end position="132"/>
    </location>
</feature>
<dbReference type="OrthoDB" id="79452at2759"/>
<dbReference type="EMBL" id="CM032187">
    <property type="protein sequence ID" value="KAG7089035.1"/>
    <property type="molecule type" value="Genomic_DNA"/>
</dbReference>
<feature type="region of interest" description="Disordered" evidence="1">
    <location>
        <begin position="1"/>
        <end position="92"/>
    </location>
</feature>
<evidence type="ECO:0000313" key="3">
    <source>
        <dbReference type="Proteomes" id="UP001049176"/>
    </source>
</evidence>
<name>A0A9P7RTE4_9AGAR</name>
<organism evidence="2 3">
    <name type="scientific">Marasmius oreades</name>
    <name type="common">fairy-ring Marasmius</name>
    <dbReference type="NCBI Taxonomy" id="181124"/>
    <lineage>
        <taxon>Eukaryota</taxon>
        <taxon>Fungi</taxon>
        <taxon>Dikarya</taxon>
        <taxon>Basidiomycota</taxon>
        <taxon>Agaricomycotina</taxon>
        <taxon>Agaricomycetes</taxon>
        <taxon>Agaricomycetidae</taxon>
        <taxon>Agaricales</taxon>
        <taxon>Marasmiineae</taxon>
        <taxon>Marasmiaceae</taxon>
        <taxon>Marasmius</taxon>
    </lineage>
</organism>
<reference evidence="2" key="1">
    <citation type="journal article" date="2021" name="Genome Biol. Evol.">
        <title>The assembled and annotated genome of the fairy-ring fungus Marasmius oreades.</title>
        <authorList>
            <person name="Hiltunen M."/>
            <person name="Ament-Velasquez S.L."/>
            <person name="Johannesson H."/>
        </authorList>
    </citation>
    <scope>NUCLEOTIDE SEQUENCE</scope>
    <source>
        <strain evidence="2">03SP1</strain>
    </source>
</reference>
<dbReference type="GeneID" id="66079820"/>
<evidence type="ECO:0000313" key="2">
    <source>
        <dbReference type="EMBL" id="KAG7089035.1"/>
    </source>
</evidence>
<dbReference type="AlphaFoldDB" id="A0A9P7RTE4"/>
<dbReference type="RefSeq" id="XP_043005505.1">
    <property type="nucleotide sequence ID" value="XM_043155723.1"/>
</dbReference>
<feature type="region of interest" description="Disordered" evidence="1">
    <location>
        <begin position="107"/>
        <end position="132"/>
    </location>
</feature>
<sequence length="132" mass="14186">MRRLPKLKSRYQRKAQVVEESKKAAVVPTSQPPTGSAPDFQGFKQSSQPSSSRPTVTSPQPLRALDCRPSRGTSGRNRSPSSSATAFSDLAKEGRKQLNHLIGFLGKGESVNAGSGGKGKPRIENCSHQKRA</sequence>
<feature type="compositionally biased region" description="Polar residues" evidence="1">
    <location>
        <begin position="43"/>
        <end position="60"/>
    </location>
</feature>
<gene>
    <name evidence="2" type="ORF">E1B28_010745</name>
</gene>
<proteinExistence type="predicted"/>
<dbReference type="KEGG" id="more:E1B28_010745"/>
<evidence type="ECO:0000256" key="1">
    <source>
        <dbReference type="SAM" id="MobiDB-lite"/>
    </source>
</evidence>
<keyword evidence="3" id="KW-1185">Reference proteome</keyword>
<protein>
    <submittedName>
        <fullName evidence="2">Uncharacterized protein</fullName>
    </submittedName>
</protein>
<feature type="compositionally biased region" description="Polar residues" evidence="1">
    <location>
        <begin position="71"/>
        <end position="86"/>
    </location>
</feature>